<dbReference type="PANTHER" id="PTHR45676:SF159">
    <property type="entry name" value="RING-H2 FINGER PROTEIN ATL51"/>
    <property type="match status" value="1"/>
</dbReference>
<dbReference type="Gene3D" id="3.30.40.10">
    <property type="entry name" value="Zinc/RING finger domain, C3HC4 (zinc finger)"/>
    <property type="match status" value="1"/>
</dbReference>
<evidence type="ECO:0000313" key="2">
    <source>
        <dbReference type="EMBL" id="QHS85517.1"/>
    </source>
</evidence>
<organism evidence="2">
    <name type="scientific">viral metagenome</name>
    <dbReference type="NCBI Taxonomy" id="1070528"/>
    <lineage>
        <taxon>unclassified sequences</taxon>
        <taxon>metagenomes</taxon>
        <taxon>organismal metagenomes</taxon>
    </lineage>
</organism>
<accession>A0A6C0AZU8</accession>
<name>A0A6C0AZU8_9ZZZZ</name>
<reference evidence="2" key="1">
    <citation type="journal article" date="2020" name="Nature">
        <title>Giant virus diversity and host interactions through global metagenomics.</title>
        <authorList>
            <person name="Schulz F."/>
            <person name="Roux S."/>
            <person name="Paez-Espino D."/>
            <person name="Jungbluth S."/>
            <person name="Walsh D.A."/>
            <person name="Denef V.J."/>
            <person name="McMahon K.D."/>
            <person name="Konstantinidis K.T."/>
            <person name="Eloe-Fadrosh E.A."/>
            <person name="Kyrpides N.C."/>
            <person name="Woyke T."/>
        </authorList>
    </citation>
    <scope>NUCLEOTIDE SEQUENCE</scope>
    <source>
        <strain evidence="2">GVMAG-M-3300009182-78</strain>
    </source>
</reference>
<dbReference type="InterPro" id="IPR001841">
    <property type="entry name" value="Znf_RING"/>
</dbReference>
<proteinExistence type="predicted"/>
<evidence type="ECO:0000259" key="1">
    <source>
        <dbReference type="Pfam" id="PF13639"/>
    </source>
</evidence>
<dbReference type="InterPro" id="IPR013083">
    <property type="entry name" value="Znf_RING/FYVE/PHD"/>
</dbReference>
<feature type="domain" description="RING-type" evidence="1">
    <location>
        <begin position="76"/>
        <end position="119"/>
    </location>
</feature>
<dbReference type="SUPFAM" id="SSF57850">
    <property type="entry name" value="RING/U-box"/>
    <property type="match status" value="1"/>
</dbReference>
<dbReference type="PANTHER" id="PTHR45676">
    <property type="entry name" value="RING-H2 FINGER PROTEIN ATL51-RELATED"/>
    <property type="match status" value="1"/>
</dbReference>
<sequence length="158" mass="18516">MSNREYQYSDDIIELLMHTIIYNNIIYDVPAPYGNSTIQTSLYERNPIKHVITDEVKKSLIPISYKDAIGKEECSTCSITFDSFQEEDQIIQLPCKHCFFVEPIIKWLTEESCECPVCRYKFESKEIKCDTTSTSTPSVNELIHNPSDFFYIPYNYDY</sequence>
<dbReference type="GO" id="GO:0016567">
    <property type="term" value="P:protein ubiquitination"/>
    <property type="evidence" value="ECO:0007669"/>
    <property type="project" value="TreeGrafter"/>
</dbReference>
<protein>
    <recommendedName>
        <fullName evidence="1">RING-type domain-containing protein</fullName>
    </recommendedName>
</protein>
<dbReference type="EMBL" id="MN739044">
    <property type="protein sequence ID" value="QHS85517.1"/>
    <property type="molecule type" value="Genomic_DNA"/>
</dbReference>
<dbReference type="Pfam" id="PF13639">
    <property type="entry name" value="zf-RING_2"/>
    <property type="match status" value="1"/>
</dbReference>
<dbReference type="AlphaFoldDB" id="A0A6C0AZU8"/>